<dbReference type="SUPFAM" id="SSF100920">
    <property type="entry name" value="Heat shock protein 70kD (HSP70), peptide-binding domain"/>
    <property type="match status" value="1"/>
</dbReference>
<feature type="repeat" description="TPR" evidence="3">
    <location>
        <begin position="38"/>
        <end position="71"/>
    </location>
</feature>
<feature type="compositionally biased region" description="Basic and acidic residues" evidence="5">
    <location>
        <begin position="153"/>
        <end position="173"/>
    </location>
</feature>
<keyword evidence="3" id="KW-0802">TPR repeat</keyword>
<feature type="non-terminal residue" evidence="6">
    <location>
        <position position="725"/>
    </location>
</feature>
<gene>
    <name evidence="6" type="ORF">PCOR1329_LOCUS17760</name>
</gene>
<dbReference type="InterPro" id="IPR013126">
    <property type="entry name" value="Hsp_70_fam"/>
</dbReference>
<dbReference type="InterPro" id="IPR018181">
    <property type="entry name" value="Heat_shock_70_CS"/>
</dbReference>
<name>A0ABN9R7S9_9DINO</name>
<feature type="region of interest" description="Disordered" evidence="5">
    <location>
        <begin position="1"/>
        <end position="43"/>
    </location>
</feature>
<dbReference type="PROSITE" id="PS01036">
    <property type="entry name" value="HSP70_3"/>
    <property type="match status" value="1"/>
</dbReference>
<keyword evidence="2 4" id="KW-0067">ATP-binding</keyword>
<protein>
    <submittedName>
        <fullName evidence="6">Uncharacterized protein</fullName>
    </submittedName>
</protein>
<dbReference type="InterPro" id="IPR043129">
    <property type="entry name" value="ATPase_NBD"/>
</dbReference>
<evidence type="ECO:0000256" key="1">
    <source>
        <dbReference type="ARBA" id="ARBA00022741"/>
    </source>
</evidence>
<dbReference type="PROSITE" id="PS00329">
    <property type="entry name" value="HSP70_2"/>
    <property type="match status" value="1"/>
</dbReference>
<comment type="caution">
    <text evidence="6">The sequence shown here is derived from an EMBL/GenBank/DDBJ whole genome shotgun (WGS) entry which is preliminary data.</text>
</comment>
<dbReference type="InterPro" id="IPR019734">
    <property type="entry name" value="TPR_rpt"/>
</dbReference>
<evidence type="ECO:0000256" key="4">
    <source>
        <dbReference type="RuleBase" id="RU003322"/>
    </source>
</evidence>
<dbReference type="InterPro" id="IPR029047">
    <property type="entry name" value="HSP70_peptide-bd_sf"/>
</dbReference>
<dbReference type="SUPFAM" id="SSF48452">
    <property type="entry name" value="TPR-like"/>
    <property type="match status" value="1"/>
</dbReference>
<dbReference type="Gene3D" id="2.60.34.10">
    <property type="entry name" value="Substrate Binding Domain Of DNAk, Chain A, domain 1"/>
    <property type="match status" value="1"/>
</dbReference>
<accession>A0ABN9R7S9</accession>
<proteinExistence type="inferred from homology"/>
<feature type="repeat" description="TPR" evidence="3">
    <location>
        <begin position="106"/>
        <end position="139"/>
    </location>
</feature>
<dbReference type="EMBL" id="CAUYUJ010005546">
    <property type="protein sequence ID" value="CAK0814061.1"/>
    <property type="molecule type" value="Genomic_DNA"/>
</dbReference>
<organism evidence="6 7">
    <name type="scientific">Prorocentrum cordatum</name>
    <dbReference type="NCBI Taxonomy" id="2364126"/>
    <lineage>
        <taxon>Eukaryota</taxon>
        <taxon>Sar</taxon>
        <taxon>Alveolata</taxon>
        <taxon>Dinophyceae</taxon>
        <taxon>Prorocentrales</taxon>
        <taxon>Prorocentraceae</taxon>
        <taxon>Prorocentrum</taxon>
    </lineage>
</organism>
<dbReference type="Proteomes" id="UP001189429">
    <property type="component" value="Unassembled WGS sequence"/>
</dbReference>
<dbReference type="Gene3D" id="3.90.640.10">
    <property type="entry name" value="Actin, Chain A, domain 4"/>
    <property type="match status" value="1"/>
</dbReference>
<dbReference type="InterPro" id="IPR011990">
    <property type="entry name" value="TPR-like_helical_dom_sf"/>
</dbReference>
<keyword evidence="1 4" id="KW-0547">Nucleotide-binding</keyword>
<evidence type="ECO:0000313" key="7">
    <source>
        <dbReference type="Proteomes" id="UP001189429"/>
    </source>
</evidence>
<reference evidence="6" key="1">
    <citation type="submission" date="2023-10" db="EMBL/GenBank/DDBJ databases">
        <authorList>
            <person name="Chen Y."/>
            <person name="Shah S."/>
            <person name="Dougan E. K."/>
            <person name="Thang M."/>
            <person name="Chan C."/>
        </authorList>
    </citation>
    <scope>NUCLEOTIDE SEQUENCE [LARGE SCALE GENOMIC DNA]</scope>
</reference>
<dbReference type="PANTHER" id="PTHR19375">
    <property type="entry name" value="HEAT SHOCK PROTEIN 70KDA"/>
    <property type="match status" value="1"/>
</dbReference>
<evidence type="ECO:0000313" key="6">
    <source>
        <dbReference type="EMBL" id="CAK0814061.1"/>
    </source>
</evidence>
<evidence type="ECO:0000256" key="3">
    <source>
        <dbReference type="PROSITE-ProRule" id="PRU00339"/>
    </source>
</evidence>
<keyword evidence="7" id="KW-1185">Reference proteome</keyword>
<dbReference type="Gene3D" id="1.25.40.10">
    <property type="entry name" value="Tetratricopeptide repeat domain"/>
    <property type="match status" value="1"/>
</dbReference>
<dbReference type="PRINTS" id="PR00301">
    <property type="entry name" value="HEATSHOCK70"/>
</dbReference>
<dbReference type="CDD" id="cd24028">
    <property type="entry name" value="ASKHA_NBD_HSP70_HSPA1-like"/>
    <property type="match status" value="1"/>
</dbReference>
<dbReference type="PROSITE" id="PS00297">
    <property type="entry name" value="HSP70_1"/>
    <property type="match status" value="1"/>
</dbReference>
<feature type="region of interest" description="Disordered" evidence="5">
    <location>
        <begin position="153"/>
        <end position="177"/>
    </location>
</feature>
<feature type="non-terminal residue" evidence="6">
    <location>
        <position position="1"/>
    </location>
</feature>
<feature type="compositionally biased region" description="Basic and acidic residues" evidence="5">
    <location>
        <begin position="20"/>
        <end position="43"/>
    </location>
</feature>
<dbReference type="SMART" id="SM00028">
    <property type="entry name" value="TPR"/>
    <property type="match status" value="2"/>
</dbReference>
<dbReference type="Pfam" id="PF00012">
    <property type="entry name" value="HSP70"/>
    <property type="match status" value="1"/>
</dbReference>
<evidence type="ECO:0000256" key="5">
    <source>
        <dbReference type="SAM" id="MobiDB-lite"/>
    </source>
</evidence>
<dbReference type="PROSITE" id="PS50005">
    <property type="entry name" value="TPR"/>
    <property type="match status" value="2"/>
</dbReference>
<dbReference type="Gene3D" id="3.30.420.40">
    <property type="match status" value="2"/>
</dbReference>
<sequence>MPRGAGGRQDASQRLRAKLQSREKGAAEAEQKNNAERAEELKNEGNALFKDGNNLGALAKFSEAIELDPNNHVLWSNRSGCNVKLLRTRDAVADAERCTALKPDWPKSWSRLGAAFFADGQAVKARDAYKTGLKLEPANATLLEGLALSEKSALEEEKQKKQEEASEPSKAEEANATQYGKEVEPVIGIDLGTTFSCVAVWGQDGVQILADEDGMRTVPSYVGWTADGERLIGHAAKTQAAKHTKSTAFDIKRIIGQRTNDEAVQKESKRFPFPVVEGEDKKPVIVMETKKGRTQNFAPEEISAMILGRMKQIAEKALKRPVSKAVVTVPAYFNDAQRQSTKNAGTIAGLEILRIINEPTAAALAYGLDQKADAAKSSNILIFDLGGGTFDATVLNLEGGMFTVLATGGDTRLGGEDFDNTLADHLATEFKNKHNICITEAKDKSKLKAATERAKRELSNSQAAKVELPLNGEEYIVDITRAKFESLNAKIFNRTLDAVKSVLKDAKVEPSQIDDIVLVGGSTRVPKIQELLSEHFGGRQLCRSINPDEAVAYGAAVQGAILAGVRHSLCDSIVLVDVTPLSLGIEVQGKHMSDNHLLGEFKITGIERAKREEPEIEINMALDSNGILTVSGKDKKTGADATCSISNACKGLSQKEIDRMVEESERFAKDDAELVKKVQLKNEIQSIAFDLVRDKELAQETLDWCDSVDMSTCPLSSLEARRKEL</sequence>
<dbReference type="SUPFAM" id="SSF53067">
    <property type="entry name" value="Actin-like ATPase domain"/>
    <property type="match status" value="2"/>
</dbReference>
<comment type="similarity">
    <text evidence="4">Belongs to the heat shock protein 70 family.</text>
</comment>
<evidence type="ECO:0000256" key="2">
    <source>
        <dbReference type="ARBA" id="ARBA00022840"/>
    </source>
</evidence>